<dbReference type="CDD" id="cd02440">
    <property type="entry name" value="AdoMet_MTases"/>
    <property type="match status" value="1"/>
</dbReference>
<dbReference type="GO" id="GO:0000773">
    <property type="term" value="F:phosphatidyl-N-methylethanolamine N-methyltransferase activity"/>
    <property type="evidence" value="ECO:0007669"/>
    <property type="project" value="UniProtKB-EC"/>
</dbReference>
<dbReference type="RefSeq" id="WP_266278917.1">
    <property type="nucleotide sequence ID" value="NZ_JAPKNF010000001.1"/>
</dbReference>
<keyword evidence="7" id="KW-1185">Reference proteome</keyword>
<evidence type="ECO:0000313" key="6">
    <source>
        <dbReference type="EMBL" id="MDQ0516975.1"/>
    </source>
</evidence>
<dbReference type="SMART" id="SM00650">
    <property type="entry name" value="rADc"/>
    <property type="match status" value="1"/>
</dbReference>
<feature type="domain" description="Ribosomal RNA adenine methylase transferase N-terminal" evidence="5">
    <location>
        <begin position="43"/>
        <end position="170"/>
    </location>
</feature>
<accession>A0ABU0M834</accession>
<keyword evidence="1 6" id="KW-0489">Methyltransferase</keyword>
<evidence type="ECO:0000256" key="4">
    <source>
        <dbReference type="ARBA" id="ARBA00022884"/>
    </source>
</evidence>
<dbReference type="GO" id="GO:0004608">
    <property type="term" value="F:phosphatidylethanolamine N-methyltransferase activity"/>
    <property type="evidence" value="ECO:0007669"/>
    <property type="project" value="UniProtKB-EC"/>
</dbReference>
<keyword evidence="3" id="KW-0949">S-adenosyl-L-methionine</keyword>
<keyword evidence="4" id="KW-0694">RNA-binding</keyword>
<dbReference type="InterPro" id="IPR001737">
    <property type="entry name" value="KsgA/Erm"/>
</dbReference>
<gene>
    <name evidence="6" type="ORF">QO015_002588</name>
</gene>
<dbReference type="Pfam" id="PF00398">
    <property type="entry name" value="RrnaAD"/>
    <property type="match status" value="1"/>
</dbReference>
<organism evidence="6 7">
    <name type="scientific">Kaistia geumhonensis</name>
    <dbReference type="NCBI Taxonomy" id="410839"/>
    <lineage>
        <taxon>Bacteria</taxon>
        <taxon>Pseudomonadati</taxon>
        <taxon>Pseudomonadota</taxon>
        <taxon>Alphaproteobacteria</taxon>
        <taxon>Hyphomicrobiales</taxon>
        <taxon>Kaistiaceae</taxon>
        <taxon>Kaistia</taxon>
    </lineage>
</organism>
<dbReference type="InterPro" id="IPR029063">
    <property type="entry name" value="SAM-dependent_MTases_sf"/>
</dbReference>
<dbReference type="PANTHER" id="PTHR11727">
    <property type="entry name" value="DIMETHYLADENOSINE TRANSFERASE"/>
    <property type="match status" value="1"/>
</dbReference>
<protein>
    <submittedName>
        <fullName evidence="6">Phosphatidylethanolamine/phosphatidyl-N-methylethanolamine N-methyltransferase</fullName>
        <ecNumber evidence="6">2.1.1.17</ecNumber>
        <ecNumber evidence="6">2.1.1.71</ecNumber>
    </submittedName>
</protein>
<reference evidence="6 7" key="1">
    <citation type="submission" date="2023-07" db="EMBL/GenBank/DDBJ databases">
        <title>Genomic Encyclopedia of Type Strains, Phase IV (KMG-IV): sequencing the most valuable type-strain genomes for metagenomic binning, comparative biology and taxonomic classification.</title>
        <authorList>
            <person name="Goeker M."/>
        </authorList>
    </citation>
    <scope>NUCLEOTIDE SEQUENCE [LARGE SCALE GENOMIC DNA]</scope>
    <source>
        <strain evidence="6 7">B1-1</strain>
    </source>
</reference>
<evidence type="ECO:0000313" key="7">
    <source>
        <dbReference type="Proteomes" id="UP001223743"/>
    </source>
</evidence>
<proteinExistence type="predicted"/>
<keyword evidence="2 6" id="KW-0808">Transferase</keyword>
<evidence type="ECO:0000256" key="3">
    <source>
        <dbReference type="ARBA" id="ARBA00022691"/>
    </source>
</evidence>
<dbReference type="Gene3D" id="3.40.50.150">
    <property type="entry name" value="Vaccinia Virus protein VP39"/>
    <property type="match status" value="1"/>
</dbReference>
<dbReference type="InterPro" id="IPR020598">
    <property type="entry name" value="rRNA_Ade_methylase_Trfase_N"/>
</dbReference>
<dbReference type="PANTHER" id="PTHR11727:SF14">
    <property type="entry name" value="BLL8166 PROTEIN"/>
    <property type="match status" value="1"/>
</dbReference>
<evidence type="ECO:0000256" key="2">
    <source>
        <dbReference type="ARBA" id="ARBA00022679"/>
    </source>
</evidence>
<evidence type="ECO:0000259" key="5">
    <source>
        <dbReference type="SMART" id="SM00650"/>
    </source>
</evidence>
<comment type="caution">
    <text evidence="6">The sequence shown here is derived from an EMBL/GenBank/DDBJ whole genome shotgun (WGS) entry which is preliminary data.</text>
</comment>
<name>A0ABU0M834_9HYPH</name>
<dbReference type="SUPFAM" id="SSF53335">
    <property type="entry name" value="S-adenosyl-L-methionine-dependent methyltransferases"/>
    <property type="match status" value="1"/>
</dbReference>
<dbReference type="Proteomes" id="UP001223743">
    <property type="component" value="Unassembled WGS sequence"/>
</dbReference>
<dbReference type="EMBL" id="JAUSWJ010000001">
    <property type="protein sequence ID" value="MDQ0516975.1"/>
    <property type="molecule type" value="Genomic_DNA"/>
</dbReference>
<evidence type="ECO:0000256" key="1">
    <source>
        <dbReference type="ARBA" id="ARBA00022603"/>
    </source>
</evidence>
<dbReference type="EC" id="2.1.1.71" evidence="6"/>
<dbReference type="EC" id="2.1.1.17" evidence="6"/>
<dbReference type="GO" id="GO:0032259">
    <property type="term" value="P:methylation"/>
    <property type="evidence" value="ECO:0007669"/>
    <property type="project" value="UniProtKB-KW"/>
</dbReference>
<sequence>MSSIEKRKLKSAVADEVRFLCNWMGRPLTTGAVSPSGRALTKLMASFVDPADPRPVVELGPGTGVVTKALLDRGVAPERLVSIEYNPDFCALLRKRFAGVHIIEGDAYALGETLKGTVDGEISAVVSSLPLFTRPAEMRRALILEALDRMPPGRPLIQFSYALVPPVPAEPGRFTVEHTHWVVMNLPPARVWLYRRPA</sequence>